<keyword evidence="3" id="KW-0378">Hydrolase</keyword>
<comment type="catalytic activity">
    <reaction evidence="1">
        <text>Hydrolysis of terminal non-reducing alpha-L-rhamnose residues in alpha-L-rhamnosides.</text>
        <dbReference type="EC" id="3.2.1.40"/>
    </reaction>
</comment>
<evidence type="ECO:0000259" key="9">
    <source>
        <dbReference type="Pfam" id="PF17390"/>
    </source>
</evidence>
<protein>
    <recommendedName>
        <fullName evidence="2">alpha-L-rhamnosidase</fullName>
        <ecNumber evidence="2">3.2.1.40</ecNumber>
    </recommendedName>
</protein>
<evidence type="ECO:0000259" key="6">
    <source>
        <dbReference type="Pfam" id="PF00884"/>
    </source>
</evidence>
<dbReference type="RefSeq" id="WP_189563992.1">
    <property type="nucleotide sequence ID" value="NZ_BMXF01000001.1"/>
</dbReference>
<dbReference type="Pfam" id="PF17390">
    <property type="entry name" value="Bac_rhamnosid_C"/>
    <property type="match status" value="1"/>
</dbReference>
<sequence>MRLLRAVLLSSFCLLFLSKNLLAQKSADKPNIIFILTDDQRWDALGYAGNKLIHTPEMDKLAQQGTYFKNAAVSTPICAASRATLLSGMYERSHRYSFTTGNIRNEYMETAYPRVLREAGYYTGFYGKFGVKYDNKDQLFDVYDDYDRGPFPDRRGYYYKKIGKDTVHLTRYTGQQALDFLEAAPKDKPFCLSLSFSAPHAHDSAKDQYFWQKETDNLLADTTIPKADISDDKYFNLLPKMVRDGFNRVRWYWRYDTPEKYQHSVKGYYRMIAGIDLEIAKIREQLKKTGQDKNTIIILMGDNGYFLGERQLAGKWLMYDNSIRVPLIVYDPRIDKHQDLSEMALNVDVPATIVDMAGIKAPGKWQGKSLYPLVKGSTNGLQRDTILIEHLWEFANIPPSEGVRTKDWKYMRYVNDKSIEELYSLKDDPKEINNLAGDAKYKTQLLALRKKNDELTRRFSDGNSAAPTGLMVDYIREPGNTRIRKTNPGYGWVVPDYARIQSAYQVLVSSSPGKSEQNLGDVWDSGQVRSNKSSNIGQQGAGLRPNQTYYWKVRIWDEVNRVSEYSPAQVFRTGATLDQSASPNIFEIQRIAPKSVNSAGKGNYFVDFGKDAFGTLELNYAAPKAGKLMIRLGEKLLDGKIDRKPGGTIRYQEVELAVKPGQKKYTLALPPDKRNTTGAAVLLPDSFDVIMPFRYVEIENAQSEIKAGDLRQKVFQYYFDDNLSSFTSSDTVLNQIWDLCKYSIKETTFAGLYVDGDRERIPYEADAYINQLGHYSVDREYPIGKRTIEYFMEHPTWPTEWLLHTALMVNQDYQYTGDSSLIKKYYDKIRHKTLIELAREDGLISSQTDKVNDAYMARIGFKDSTNRLKDIVDWPPAQKDTGWKLATPEGERDGHDMRPVNTVVNSFFYENMRIMAEFAKIAGKPDDQIFFEIMALKVKEAINSKLFDAKKGIYLDGEGSTHSSLHSNMLPLAFGIVRDENKKSVVDFIKSRGMASSVYGAQFLLDGLYRAGAEDYALNLMRATDDRSWYNMIRIGSTVTLEAWDMKYKPNADWNHAWGAVPANMIPRGLWGITPQTPGFGIASIKPQLGDLKSSSITVPSLKGPIKATYQRQNARNQKYTIELPANMVGEFQLTTAPEDEITLNGQKTNRAFDTLRLEPGLNEIEIRVNSF</sequence>
<dbReference type="Proteomes" id="UP000598271">
    <property type="component" value="Unassembled WGS sequence"/>
</dbReference>
<dbReference type="Pfam" id="PF25788">
    <property type="entry name" value="Ig_Rha78A_N"/>
    <property type="match status" value="1"/>
</dbReference>
<dbReference type="GO" id="GO:0005975">
    <property type="term" value="P:carbohydrate metabolic process"/>
    <property type="evidence" value="ECO:0007669"/>
    <property type="project" value="InterPro"/>
</dbReference>
<feature type="domain" description="Alpha-L-rhamnosidase concanavalin-like" evidence="7">
    <location>
        <begin position="600"/>
        <end position="710"/>
    </location>
</feature>
<evidence type="ECO:0000313" key="11">
    <source>
        <dbReference type="Proteomes" id="UP000598271"/>
    </source>
</evidence>
<evidence type="ECO:0000256" key="2">
    <source>
        <dbReference type="ARBA" id="ARBA00012652"/>
    </source>
</evidence>
<evidence type="ECO:0000259" key="7">
    <source>
        <dbReference type="Pfam" id="PF05592"/>
    </source>
</evidence>
<dbReference type="AlphaFoldDB" id="A0A8J3D3E8"/>
<feature type="region of interest" description="Disordered" evidence="4">
    <location>
        <begin position="513"/>
        <end position="540"/>
    </location>
</feature>
<dbReference type="SUPFAM" id="SSF48208">
    <property type="entry name" value="Six-hairpin glycosidases"/>
    <property type="match status" value="1"/>
</dbReference>
<dbReference type="Gene3D" id="3.40.720.10">
    <property type="entry name" value="Alkaline Phosphatase, subunit A"/>
    <property type="match status" value="1"/>
</dbReference>
<dbReference type="InterPro" id="IPR035396">
    <property type="entry name" value="Bac_rhamnosid6H"/>
</dbReference>
<keyword evidence="5" id="KW-0732">Signal</keyword>
<evidence type="ECO:0000313" key="10">
    <source>
        <dbReference type="EMBL" id="GHB64618.1"/>
    </source>
</evidence>
<name>A0A8J3D3E8_9BACT</name>
<feature type="signal peptide" evidence="5">
    <location>
        <begin position="1"/>
        <end position="23"/>
    </location>
</feature>
<evidence type="ECO:0000259" key="8">
    <source>
        <dbReference type="Pfam" id="PF17389"/>
    </source>
</evidence>
<dbReference type="Pfam" id="PF17389">
    <property type="entry name" value="Bac_rhamnosid6H"/>
    <property type="match status" value="1"/>
</dbReference>
<reference evidence="10 11" key="1">
    <citation type="journal article" date="2014" name="Int. J. Syst. Evol. Microbiol.">
        <title>Complete genome sequence of Corynebacterium casei LMG S-19264T (=DSM 44701T), isolated from a smear-ripened cheese.</title>
        <authorList>
            <consortium name="US DOE Joint Genome Institute (JGI-PGF)"/>
            <person name="Walter F."/>
            <person name="Albersmeier A."/>
            <person name="Kalinowski J."/>
            <person name="Ruckert C."/>
        </authorList>
    </citation>
    <scope>NUCLEOTIDE SEQUENCE [LARGE SCALE GENOMIC DNA]</scope>
    <source>
        <strain evidence="10 11">KCTC 12866</strain>
    </source>
</reference>
<dbReference type="Gene3D" id="2.60.120.260">
    <property type="entry name" value="Galactose-binding domain-like"/>
    <property type="match status" value="1"/>
</dbReference>
<dbReference type="InterPro" id="IPR000917">
    <property type="entry name" value="Sulfatase_N"/>
</dbReference>
<dbReference type="Gene3D" id="2.60.420.10">
    <property type="entry name" value="Maltose phosphorylase, domain 3"/>
    <property type="match status" value="1"/>
</dbReference>
<feature type="domain" description="Alpha-L-rhamnosidase six-hairpin glycosidase" evidence="8">
    <location>
        <begin position="722"/>
        <end position="1067"/>
    </location>
</feature>
<dbReference type="InterPro" id="IPR017850">
    <property type="entry name" value="Alkaline_phosphatase_core_sf"/>
</dbReference>
<dbReference type="InterPro" id="IPR012341">
    <property type="entry name" value="6hp_glycosidase-like_sf"/>
</dbReference>
<accession>A0A8J3D3E8</accession>
<feature type="domain" description="Sulfatase N-terminal" evidence="6">
    <location>
        <begin position="30"/>
        <end position="359"/>
    </location>
</feature>
<proteinExistence type="predicted"/>
<dbReference type="InterPro" id="IPR016007">
    <property type="entry name" value="Alpha_rhamnosid"/>
</dbReference>
<evidence type="ECO:0000256" key="3">
    <source>
        <dbReference type="ARBA" id="ARBA00022801"/>
    </source>
</evidence>
<dbReference type="Gene3D" id="1.50.10.10">
    <property type="match status" value="1"/>
</dbReference>
<feature type="chain" id="PRO_5035316005" description="alpha-L-rhamnosidase" evidence="5">
    <location>
        <begin position="24"/>
        <end position="1172"/>
    </location>
</feature>
<evidence type="ECO:0000256" key="4">
    <source>
        <dbReference type="SAM" id="MobiDB-lite"/>
    </source>
</evidence>
<evidence type="ECO:0000256" key="5">
    <source>
        <dbReference type="SAM" id="SignalP"/>
    </source>
</evidence>
<comment type="caution">
    <text evidence="10">The sequence shown here is derived from an EMBL/GenBank/DDBJ whole genome shotgun (WGS) entry which is preliminary data.</text>
</comment>
<dbReference type="EMBL" id="BMXF01000001">
    <property type="protein sequence ID" value="GHB64618.1"/>
    <property type="molecule type" value="Genomic_DNA"/>
</dbReference>
<evidence type="ECO:0000256" key="1">
    <source>
        <dbReference type="ARBA" id="ARBA00001445"/>
    </source>
</evidence>
<dbReference type="CDD" id="cd16031">
    <property type="entry name" value="G6S_like"/>
    <property type="match status" value="1"/>
</dbReference>
<dbReference type="InterPro" id="IPR008928">
    <property type="entry name" value="6-hairpin_glycosidase_sf"/>
</dbReference>
<dbReference type="Gene3D" id="2.60.40.10">
    <property type="entry name" value="Immunoglobulins"/>
    <property type="match status" value="1"/>
</dbReference>
<dbReference type="InterPro" id="IPR008902">
    <property type="entry name" value="Rhamnosid_concanavalin"/>
</dbReference>
<dbReference type="InterPro" id="IPR013783">
    <property type="entry name" value="Ig-like_fold"/>
</dbReference>
<organism evidence="10 11">
    <name type="scientific">Persicitalea jodogahamensis</name>
    <dbReference type="NCBI Taxonomy" id="402147"/>
    <lineage>
        <taxon>Bacteria</taxon>
        <taxon>Pseudomonadati</taxon>
        <taxon>Bacteroidota</taxon>
        <taxon>Cytophagia</taxon>
        <taxon>Cytophagales</taxon>
        <taxon>Spirosomataceae</taxon>
        <taxon>Persicitalea</taxon>
    </lineage>
</organism>
<dbReference type="Pfam" id="PF05592">
    <property type="entry name" value="Bac_rhamnosid"/>
    <property type="match status" value="1"/>
</dbReference>
<dbReference type="PANTHER" id="PTHR33307">
    <property type="entry name" value="ALPHA-RHAMNOSIDASE (EUROFUNG)"/>
    <property type="match status" value="1"/>
</dbReference>
<dbReference type="SUPFAM" id="SSF53649">
    <property type="entry name" value="Alkaline phosphatase-like"/>
    <property type="match status" value="1"/>
</dbReference>
<dbReference type="PANTHER" id="PTHR33307:SF6">
    <property type="entry name" value="ALPHA-RHAMNOSIDASE (EUROFUNG)-RELATED"/>
    <property type="match status" value="1"/>
</dbReference>
<feature type="compositionally biased region" description="Polar residues" evidence="4">
    <location>
        <begin position="527"/>
        <end position="538"/>
    </location>
</feature>
<dbReference type="GO" id="GO:0030596">
    <property type="term" value="F:alpha-L-rhamnosidase activity"/>
    <property type="evidence" value="ECO:0007669"/>
    <property type="project" value="UniProtKB-EC"/>
</dbReference>
<gene>
    <name evidence="10" type="ORF">GCM10007390_18210</name>
</gene>
<feature type="domain" description="Alpha-L-rhamnosidase C-terminal" evidence="9">
    <location>
        <begin position="1072"/>
        <end position="1145"/>
    </location>
</feature>
<dbReference type="Pfam" id="PF00884">
    <property type="entry name" value="Sulfatase"/>
    <property type="match status" value="1"/>
</dbReference>
<keyword evidence="11" id="KW-1185">Reference proteome</keyword>
<dbReference type="EC" id="3.2.1.40" evidence="2"/>
<dbReference type="InterPro" id="IPR035398">
    <property type="entry name" value="Bac_rhamnosid_C"/>
</dbReference>